<feature type="compositionally biased region" description="Basic and acidic residues" evidence="9">
    <location>
        <begin position="1184"/>
        <end position="1193"/>
    </location>
</feature>
<keyword evidence="4 7" id="KW-0653">Protein transport</keyword>
<evidence type="ECO:0000313" key="13">
    <source>
        <dbReference type="Proteomes" id="UP000799640"/>
    </source>
</evidence>
<feature type="compositionally biased region" description="Low complexity" evidence="9">
    <location>
        <begin position="1194"/>
        <end position="1222"/>
    </location>
</feature>
<evidence type="ECO:0000256" key="9">
    <source>
        <dbReference type="SAM" id="MobiDB-lite"/>
    </source>
</evidence>
<feature type="compositionally biased region" description="Low complexity" evidence="9">
    <location>
        <begin position="554"/>
        <end position="563"/>
    </location>
</feature>
<evidence type="ECO:0000256" key="3">
    <source>
        <dbReference type="ARBA" id="ARBA00022448"/>
    </source>
</evidence>
<dbReference type="PANTHER" id="PTHR13222">
    <property type="entry name" value="RB1-INDUCIBLE COILED-COIL"/>
    <property type="match status" value="1"/>
</dbReference>
<evidence type="ECO:0000256" key="2">
    <source>
        <dbReference type="ARBA" id="ARBA00013804"/>
    </source>
</evidence>
<feature type="region of interest" description="Disordered" evidence="9">
    <location>
        <begin position="1176"/>
        <end position="1260"/>
    </location>
</feature>
<dbReference type="PANTHER" id="PTHR13222:SF1">
    <property type="entry name" value="RB1-INDUCIBLE COILED-COIL PROTEIN 1"/>
    <property type="match status" value="1"/>
</dbReference>
<keyword evidence="7" id="KW-0472">Membrane</keyword>
<dbReference type="GO" id="GO:0019901">
    <property type="term" value="F:protein kinase binding"/>
    <property type="evidence" value="ECO:0007669"/>
    <property type="project" value="TreeGrafter"/>
</dbReference>
<dbReference type="OrthoDB" id="447953at2759"/>
<evidence type="ECO:0000256" key="6">
    <source>
        <dbReference type="ARBA" id="ARBA00023054"/>
    </source>
</evidence>
<comment type="similarity">
    <text evidence="1 7">Belongs to the ATG11 family.</text>
</comment>
<keyword evidence="5 7" id="KW-0072">Autophagy</keyword>
<evidence type="ECO:0000259" key="10">
    <source>
        <dbReference type="Pfam" id="PF04108"/>
    </source>
</evidence>
<evidence type="ECO:0000256" key="5">
    <source>
        <dbReference type="ARBA" id="ARBA00023006"/>
    </source>
</evidence>
<dbReference type="Gene3D" id="1.10.287.1490">
    <property type="match status" value="1"/>
</dbReference>
<proteinExistence type="inferred from homology"/>
<keyword evidence="7" id="KW-0926">Vacuole</keyword>
<dbReference type="Proteomes" id="UP000799640">
    <property type="component" value="Unassembled WGS sequence"/>
</dbReference>
<feature type="region of interest" description="Disordered" evidence="9">
    <location>
        <begin position="1308"/>
        <end position="1332"/>
    </location>
</feature>
<feature type="domain" description="Autophagy-related protein 11 C-terminal" evidence="11">
    <location>
        <begin position="1012"/>
        <end position="1151"/>
    </location>
</feature>
<evidence type="ECO:0000313" key="12">
    <source>
        <dbReference type="EMBL" id="KAF2398282.1"/>
    </source>
</evidence>
<evidence type="ECO:0000259" key="11">
    <source>
        <dbReference type="Pfam" id="PF10377"/>
    </source>
</evidence>
<evidence type="ECO:0000256" key="7">
    <source>
        <dbReference type="RuleBase" id="RU367075"/>
    </source>
</evidence>
<feature type="coiled-coil region" evidence="8">
    <location>
        <begin position="771"/>
        <end position="861"/>
    </location>
</feature>
<dbReference type="GO" id="GO:0005774">
    <property type="term" value="C:vacuolar membrane"/>
    <property type="evidence" value="ECO:0007669"/>
    <property type="project" value="UniProtKB-SubCell"/>
</dbReference>
<protein>
    <recommendedName>
        <fullName evidence="2 7">Autophagy-related protein 11</fullName>
    </recommendedName>
</protein>
<feature type="compositionally biased region" description="Polar residues" evidence="9">
    <location>
        <begin position="515"/>
        <end position="524"/>
    </location>
</feature>
<dbReference type="InterPro" id="IPR045326">
    <property type="entry name" value="ATG17-like_dom"/>
</dbReference>
<feature type="coiled-coil region" evidence="8">
    <location>
        <begin position="570"/>
        <end position="707"/>
    </location>
</feature>
<evidence type="ECO:0000256" key="4">
    <source>
        <dbReference type="ARBA" id="ARBA00022927"/>
    </source>
</evidence>
<dbReference type="GO" id="GO:0061709">
    <property type="term" value="P:reticulophagy"/>
    <property type="evidence" value="ECO:0007669"/>
    <property type="project" value="TreeGrafter"/>
</dbReference>
<dbReference type="GO" id="GO:0000422">
    <property type="term" value="P:autophagy of mitochondrion"/>
    <property type="evidence" value="ECO:0007669"/>
    <property type="project" value="TreeGrafter"/>
</dbReference>
<dbReference type="InterPro" id="IPR019460">
    <property type="entry name" value="Atg11_C"/>
</dbReference>
<accession>A0A6G1HQL0</accession>
<dbReference type="GO" id="GO:1990316">
    <property type="term" value="C:Atg1/ULK1 kinase complex"/>
    <property type="evidence" value="ECO:0007669"/>
    <property type="project" value="TreeGrafter"/>
</dbReference>
<comment type="subunit">
    <text evidence="7">Homodimer.</text>
</comment>
<feature type="coiled-coil region" evidence="8">
    <location>
        <begin position="1011"/>
        <end position="1038"/>
    </location>
</feature>
<keyword evidence="13" id="KW-1185">Reference proteome</keyword>
<comment type="subcellular location">
    <subcellularLocation>
        <location evidence="7">Preautophagosomal structure membrane</location>
        <topology evidence="7">Peripheral membrane protein</topology>
    </subcellularLocation>
    <subcellularLocation>
        <location evidence="7">Vacuole membrane</location>
        <topology evidence="7">Peripheral membrane protein</topology>
    </subcellularLocation>
    <text evidence="7">During pexophagy, accumulates in the vacuolar membrane region, where the peroxisomes contact the vacuole.</text>
</comment>
<dbReference type="GO" id="GO:0034727">
    <property type="term" value="P:piecemeal microautophagy of the nucleus"/>
    <property type="evidence" value="ECO:0007669"/>
    <property type="project" value="TreeGrafter"/>
</dbReference>
<dbReference type="GO" id="GO:0034045">
    <property type="term" value="C:phagophore assembly site membrane"/>
    <property type="evidence" value="ECO:0007669"/>
    <property type="project" value="UniProtKB-SubCell"/>
</dbReference>
<dbReference type="Pfam" id="PF10377">
    <property type="entry name" value="ATG11"/>
    <property type="match status" value="1"/>
</dbReference>
<dbReference type="EMBL" id="ML996700">
    <property type="protein sequence ID" value="KAF2398282.1"/>
    <property type="molecule type" value="Genomic_DNA"/>
</dbReference>
<dbReference type="GO" id="GO:0060090">
    <property type="term" value="F:molecular adaptor activity"/>
    <property type="evidence" value="ECO:0007669"/>
    <property type="project" value="TreeGrafter"/>
</dbReference>
<dbReference type="Pfam" id="PF04108">
    <property type="entry name" value="ATG17_like"/>
    <property type="match status" value="1"/>
</dbReference>
<reference evidence="12" key="1">
    <citation type="journal article" date="2020" name="Stud. Mycol.">
        <title>101 Dothideomycetes genomes: a test case for predicting lifestyles and emergence of pathogens.</title>
        <authorList>
            <person name="Haridas S."/>
            <person name="Albert R."/>
            <person name="Binder M."/>
            <person name="Bloem J."/>
            <person name="Labutti K."/>
            <person name="Salamov A."/>
            <person name="Andreopoulos B."/>
            <person name="Baker S."/>
            <person name="Barry K."/>
            <person name="Bills G."/>
            <person name="Bluhm B."/>
            <person name="Cannon C."/>
            <person name="Castanera R."/>
            <person name="Culley D."/>
            <person name="Daum C."/>
            <person name="Ezra D."/>
            <person name="Gonzalez J."/>
            <person name="Henrissat B."/>
            <person name="Kuo A."/>
            <person name="Liang C."/>
            <person name="Lipzen A."/>
            <person name="Lutzoni F."/>
            <person name="Magnuson J."/>
            <person name="Mondo S."/>
            <person name="Nolan M."/>
            <person name="Ohm R."/>
            <person name="Pangilinan J."/>
            <person name="Park H.-J."/>
            <person name="Ramirez L."/>
            <person name="Alfaro M."/>
            <person name="Sun H."/>
            <person name="Tritt A."/>
            <person name="Yoshinaga Y."/>
            <person name="Zwiers L.-H."/>
            <person name="Turgeon B."/>
            <person name="Goodwin S."/>
            <person name="Spatafora J."/>
            <person name="Crous P."/>
            <person name="Grigoriev I."/>
        </authorList>
    </citation>
    <scope>NUCLEOTIDE SEQUENCE</scope>
    <source>
        <strain evidence="12">CBS 262.69</strain>
    </source>
</reference>
<evidence type="ECO:0000256" key="8">
    <source>
        <dbReference type="SAM" id="Coils"/>
    </source>
</evidence>
<dbReference type="GO" id="GO:1903599">
    <property type="term" value="P:positive regulation of autophagy of mitochondrion"/>
    <property type="evidence" value="ECO:0007669"/>
    <property type="project" value="UniProtKB-UniRule"/>
</dbReference>
<evidence type="ECO:0000256" key="1">
    <source>
        <dbReference type="ARBA" id="ARBA00009729"/>
    </source>
</evidence>
<sequence>MSLQISIVPSGECITCANPVPTSLDALRSWIAKATGIPTHDQILLTLKGKHAKLQTLLTERELYLFPRPLFTPSPSSSSQTNQLAPLTPLPPITAWQNLFAQRRAWAISVLEACRSMSSNAEAVMQKRAVVEKGLRIATLSHDTHVKGLEAKYAEAKAWFEDVRQSVGGFNLQEWEEEMGRLQGVKANAEFGRFFGVDTDESKSLKADGTLATLVEPQSARKAVEESKAVLEGFVARLKELGGALEDVCSHELTRDNPEEPGLASDCDHASKIALLHTRNFLPNIREYSKEMGELGRFVVEQKNALVQRTLEHLQRIAIIESTLAEVHKELNALQIPEEGMAAFDRATLAVRRKEWADKMKKDSASLAEELAGYQEEEHKRRKKWAKGLNDVVLEGLDGRVLGVEINVQGDDYEWPSVSLATLPGQEETVESLQQMLRDLDKPTRQQVKRAKVFKMGSIHEAGFGRGSLLLRGEDDTRILREANLKLEDESKGLRSRIRKLEDLLHRQSHINRLSLTNGGSQASGFPEPVTPVDASDRPLPITSPRPHGELSRRSSISSRRFSANQGGEEKALTRRILQLEAELAAEKDARQTLAREMMAQKDTREAQQKEVDEANSTKRDIMENMDALQREFTEERKSLEEEIGRYKNKVEELEDEIDRLLGSRDNEQTTTNTKMQGLAQELEQARKNATEDVRKAEQHARRLEASLKSRDEGDAYRKTALQSLYSLLSGDESVPDDLGELFAGLDVLAERSGNHIKDLTQALSMAQSGNASLESKLQSHTAELAALTGKLREHESEVTRLKEELDASEAKAESVSVELEEEREHLKGLRAKFAEGETGSEALRKRVADEEAKISKLSSKLAETNSHVNSLDVELFSLQSKYRQLQDVSEAQKARLQQRLQRAKILTQTLYGHNDRLNRLLETLGFVISYTDNNMIVQRASRSGASTMLPTDGSIAQSRSLMGPPPSRSIPDLSDLSSLLWMEKDSPADEETKFTEYMGLVTRFNLDTVADAITKRMRDMEHTARKWQKEARGYRDKAIRMQSEAHEKLAYRAFKEGDLALFLPTRNQATRPWAAFNVGAPHYFLRETEAHRLANKEWIVARISRVEERIVDLSKAVHAARAGDEAEQDDDDNPFHLSDGLRWYLLDAAEEKPGAPSTPGLGKSTVAAANVDARGSIRVSKKKPGEATEEVSRTLSKSLDSRRSSTTSKKSGQVGLGLALGREAEGGARTPESTRPARPSHLRTESLSSVRGESGETPVQDEVRGELLWSPIFGQNSSLVHVTASPAGHLTSPLGATSALQRVTSFVNNPDAGPSGSGSGLLSPAKAKPKRGTGIWDSLWQLDVSFESGRKK</sequence>
<dbReference type="InterPro" id="IPR040040">
    <property type="entry name" value="ATG11"/>
</dbReference>
<feature type="domain" description="Autophagy protein ATG17-like" evidence="10">
    <location>
        <begin position="102"/>
        <end position="249"/>
    </location>
</feature>
<name>A0A6G1HQL0_9PEZI</name>
<gene>
    <name evidence="12" type="ORF">EJ06DRAFT_532029</name>
</gene>
<dbReference type="GO" id="GO:0015031">
    <property type="term" value="P:protein transport"/>
    <property type="evidence" value="ECO:0007669"/>
    <property type="project" value="UniProtKB-KW"/>
</dbReference>
<dbReference type="GO" id="GO:0000045">
    <property type="term" value="P:autophagosome assembly"/>
    <property type="evidence" value="ECO:0007669"/>
    <property type="project" value="UniProtKB-UniRule"/>
</dbReference>
<feature type="region of interest" description="Disordered" evidence="9">
    <location>
        <begin position="515"/>
        <end position="568"/>
    </location>
</feature>
<keyword evidence="6 8" id="KW-0175">Coiled coil</keyword>
<comment type="function">
    <text evidence="7">Involved in cytoplasm to vacuole transport (Cvt), pexophagy, mitophagy and nucleophagy. Recruits mitochondria for their selective degradation via autophagy (mitophagy) during starvation. Works as scaffold proteins that recruit ATG proteins to the pre-autophagosome (PAS), the site of vesicle/autophagosome formation. Required for the Cvt vesicles completion.</text>
</comment>
<keyword evidence="3 7" id="KW-0813">Transport</keyword>
<dbReference type="GO" id="GO:0034517">
    <property type="term" value="P:ribophagy"/>
    <property type="evidence" value="ECO:0007669"/>
    <property type="project" value="TreeGrafter"/>
</dbReference>
<organism evidence="12 13">
    <name type="scientific">Trichodelitschia bisporula</name>
    <dbReference type="NCBI Taxonomy" id="703511"/>
    <lineage>
        <taxon>Eukaryota</taxon>
        <taxon>Fungi</taxon>
        <taxon>Dikarya</taxon>
        <taxon>Ascomycota</taxon>
        <taxon>Pezizomycotina</taxon>
        <taxon>Dothideomycetes</taxon>
        <taxon>Dothideomycetes incertae sedis</taxon>
        <taxon>Phaeotrichales</taxon>
        <taxon>Phaeotrichaceae</taxon>
        <taxon>Trichodelitschia</taxon>
    </lineage>
</organism>